<protein>
    <submittedName>
        <fullName evidence="2">Uncharacterized protein</fullName>
    </submittedName>
</protein>
<name>A0A067DHI8_CITSI</name>
<dbReference type="PROSITE" id="PS50297">
    <property type="entry name" value="ANK_REP_REGION"/>
    <property type="match status" value="3"/>
</dbReference>
<dbReference type="InterPro" id="IPR002110">
    <property type="entry name" value="Ankyrin_rpt"/>
</dbReference>
<dbReference type="PANTHER" id="PTHR24128:SF101">
    <property type="entry name" value="ANKYRIN REPEAT-CONTAINING PROTEIN BDA1-LIKE"/>
    <property type="match status" value="1"/>
</dbReference>
<gene>
    <name evidence="2" type="ORF">CISIN_1g029474mg</name>
</gene>
<dbReference type="SUPFAM" id="SSF48403">
    <property type="entry name" value="Ankyrin repeat"/>
    <property type="match status" value="1"/>
</dbReference>
<accession>A0A067DHI8</accession>
<evidence type="ECO:0000256" key="1">
    <source>
        <dbReference type="PROSITE-ProRule" id="PRU00023"/>
    </source>
</evidence>
<dbReference type="SMART" id="SM00248">
    <property type="entry name" value="ANK"/>
    <property type="match status" value="5"/>
</dbReference>
<proteinExistence type="predicted"/>
<feature type="repeat" description="ANK" evidence="1">
    <location>
        <begin position="107"/>
        <end position="128"/>
    </location>
</feature>
<keyword evidence="3" id="KW-1185">Reference proteome</keyword>
<dbReference type="Pfam" id="PF00023">
    <property type="entry name" value="Ank"/>
    <property type="match status" value="1"/>
</dbReference>
<dbReference type="InterPro" id="IPR036770">
    <property type="entry name" value="Ankyrin_rpt-contain_sf"/>
</dbReference>
<feature type="repeat" description="ANK" evidence="1">
    <location>
        <begin position="39"/>
        <end position="62"/>
    </location>
</feature>
<dbReference type="PANTHER" id="PTHR24128">
    <property type="entry name" value="HOMEOBOX PROTEIN WARIAI"/>
    <property type="match status" value="1"/>
</dbReference>
<keyword evidence="1" id="KW-0040">ANK repeat</keyword>
<organism evidence="2 3">
    <name type="scientific">Citrus sinensis</name>
    <name type="common">Sweet orange</name>
    <name type="synonym">Citrus aurantium var. sinensis</name>
    <dbReference type="NCBI Taxonomy" id="2711"/>
    <lineage>
        <taxon>Eukaryota</taxon>
        <taxon>Viridiplantae</taxon>
        <taxon>Streptophyta</taxon>
        <taxon>Embryophyta</taxon>
        <taxon>Tracheophyta</taxon>
        <taxon>Spermatophyta</taxon>
        <taxon>Magnoliopsida</taxon>
        <taxon>eudicotyledons</taxon>
        <taxon>Gunneridae</taxon>
        <taxon>Pentapetalae</taxon>
        <taxon>rosids</taxon>
        <taxon>malvids</taxon>
        <taxon>Sapindales</taxon>
        <taxon>Rutaceae</taxon>
        <taxon>Aurantioideae</taxon>
        <taxon>Citrus</taxon>
    </lineage>
</organism>
<dbReference type="AlphaFoldDB" id="A0A067DHI8"/>
<dbReference type="Pfam" id="PF12796">
    <property type="entry name" value="Ank_2"/>
    <property type="match status" value="1"/>
</dbReference>
<evidence type="ECO:0000313" key="3">
    <source>
        <dbReference type="Proteomes" id="UP000027120"/>
    </source>
</evidence>
<dbReference type="EMBL" id="KK788791">
    <property type="protein sequence ID" value="KDO38081.1"/>
    <property type="molecule type" value="Genomic_DNA"/>
</dbReference>
<feature type="repeat" description="ANK" evidence="1">
    <location>
        <begin position="73"/>
        <end position="105"/>
    </location>
</feature>
<dbReference type="STRING" id="2711.A0A067DHI8"/>
<evidence type="ECO:0000313" key="2">
    <source>
        <dbReference type="EMBL" id="KDO38081.1"/>
    </source>
</evidence>
<dbReference type="PROSITE" id="PS50088">
    <property type="entry name" value="ANK_REPEAT"/>
    <property type="match status" value="3"/>
</dbReference>
<sequence length="193" mass="21887">MERMESLLYEASVEGNITTLLQLLEQDPLILDKVVTNRHHETPLHVAALRGHLDFAKEILRRTPVLAGELDSRRSSPLHMAAQKGYVEIVKELLQVNPDMCLARDVDGRNPLHMAAMKGRIQVLVDLFRARPFAAYATTIWSETVLHLCVKHNQLEALKFLVSIMNDRDFLNAKDDYGMSILHLAVADKQIEV</sequence>
<dbReference type="Gene3D" id="1.25.40.20">
    <property type="entry name" value="Ankyrin repeat-containing domain"/>
    <property type="match status" value="1"/>
</dbReference>
<dbReference type="SMR" id="A0A067DHI8"/>
<reference evidence="2 3" key="1">
    <citation type="submission" date="2014-04" db="EMBL/GenBank/DDBJ databases">
        <authorList>
            <consortium name="International Citrus Genome Consortium"/>
            <person name="Gmitter F."/>
            <person name="Chen C."/>
            <person name="Farmerie W."/>
            <person name="Harkins T."/>
            <person name="Desany B."/>
            <person name="Mohiuddin M."/>
            <person name="Kodira C."/>
            <person name="Borodovsky M."/>
            <person name="Lomsadze A."/>
            <person name="Burns P."/>
            <person name="Jenkins J."/>
            <person name="Prochnik S."/>
            <person name="Shu S."/>
            <person name="Chapman J."/>
            <person name="Pitluck S."/>
            <person name="Schmutz J."/>
            <person name="Rokhsar D."/>
        </authorList>
    </citation>
    <scope>NUCLEOTIDE SEQUENCE</scope>
</reference>
<dbReference type="Proteomes" id="UP000027120">
    <property type="component" value="Unassembled WGS sequence"/>
</dbReference>